<comment type="caution">
    <text evidence="2">The sequence shown here is derived from an EMBL/GenBank/DDBJ whole genome shotgun (WGS) entry which is preliminary data.</text>
</comment>
<name>A0A1B8PJ08_MORNO</name>
<dbReference type="Proteomes" id="UP000092671">
    <property type="component" value="Unassembled WGS sequence"/>
</dbReference>
<feature type="transmembrane region" description="Helical" evidence="1">
    <location>
        <begin position="57"/>
        <end position="78"/>
    </location>
</feature>
<feature type="transmembrane region" description="Helical" evidence="1">
    <location>
        <begin position="210"/>
        <end position="232"/>
    </location>
</feature>
<feature type="transmembrane region" description="Helical" evidence="1">
    <location>
        <begin position="123"/>
        <end position="143"/>
    </location>
</feature>
<dbReference type="OrthoDB" id="6650364at2"/>
<evidence type="ECO:0000256" key="1">
    <source>
        <dbReference type="SAM" id="Phobius"/>
    </source>
</evidence>
<keyword evidence="1" id="KW-1133">Transmembrane helix</keyword>
<reference evidence="2 3" key="1">
    <citation type="submission" date="2016-06" db="EMBL/GenBank/DDBJ databases">
        <title>Draft genome of Moraxella nonliquefaciens CCUG 60284.</title>
        <authorList>
            <person name="Salva-Serra F."/>
            <person name="Engstrom-Jakobsson H."/>
            <person name="Thorell K."/>
            <person name="Gonzales-Siles L."/>
            <person name="Karlsson R."/>
            <person name="Boulund F."/>
            <person name="Engstrand L."/>
            <person name="Kristiansson E."/>
            <person name="Moore E."/>
        </authorList>
    </citation>
    <scope>NUCLEOTIDE SEQUENCE [LARGE SCALE GENOMIC DNA]</scope>
    <source>
        <strain evidence="2 3">CCUG 60284</strain>
    </source>
</reference>
<protein>
    <submittedName>
        <fullName evidence="2">Uncharacterized protein</fullName>
    </submittedName>
</protein>
<sequence length="341" mass="40381">MPHHTDTIADWLVSNRLYEDNLFYYALIICFWFFIGFAFLGFELEGFSLQQNLFFNFIYYLIICACMALCPFWFKLFFSKTHTAKREQELNAHLNELDDDDRQEVVAYLNETGQLAMRPAQRWALVFLGSYFLFEVFFISAWVKDLTLVWQPDWVMGIVEWVRGNTNLPPLNVDRKLFDLDIGLSSDKILHTMYESETEFLDSEFGKSALLFHFFRFINAPLIFISIHMLLYRSIGWSGINRFKVKEEYRNLCDLLKSYLWVSFLAFFCVLMIVGTILLIQSLEISARMSMNIVIWIDSFYLNFCFVFAVISVLILISWLKMSKKLILNIINFIKQFFQST</sequence>
<keyword evidence="1" id="KW-0472">Membrane</keyword>
<feature type="transmembrane region" description="Helical" evidence="1">
    <location>
        <begin position="300"/>
        <end position="320"/>
    </location>
</feature>
<accession>A0A1B8PJ08</accession>
<keyword evidence="1" id="KW-0812">Transmembrane</keyword>
<organism evidence="2 3">
    <name type="scientific">Moraxella nonliquefaciens</name>
    <dbReference type="NCBI Taxonomy" id="478"/>
    <lineage>
        <taxon>Bacteria</taxon>
        <taxon>Pseudomonadati</taxon>
        <taxon>Pseudomonadota</taxon>
        <taxon>Gammaproteobacteria</taxon>
        <taxon>Moraxellales</taxon>
        <taxon>Moraxellaceae</taxon>
        <taxon>Moraxella</taxon>
    </lineage>
</organism>
<gene>
    <name evidence="2" type="ORF">A9Z60_10170</name>
</gene>
<proteinExistence type="predicted"/>
<evidence type="ECO:0000313" key="3">
    <source>
        <dbReference type="Proteomes" id="UP000092671"/>
    </source>
</evidence>
<feature type="transmembrane region" description="Helical" evidence="1">
    <location>
        <begin position="259"/>
        <end position="280"/>
    </location>
</feature>
<feature type="transmembrane region" description="Helical" evidence="1">
    <location>
        <begin position="22"/>
        <end position="42"/>
    </location>
</feature>
<dbReference type="EMBL" id="LZDN01000031">
    <property type="protein sequence ID" value="OBX49680.1"/>
    <property type="molecule type" value="Genomic_DNA"/>
</dbReference>
<dbReference type="RefSeq" id="WP_066893538.1">
    <property type="nucleotide sequence ID" value="NZ_LZDN01000031.1"/>
</dbReference>
<dbReference type="AlphaFoldDB" id="A0A1B8PJ08"/>
<evidence type="ECO:0000313" key="2">
    <source>
        <dbReference type="EMBL" id="OBX49680.1"/>
    </source>
</evidence>